<dbReference type="Proteomes" id="UP001280121">
    <property type="component" value="Unassembled WGS sequence"/>
</dbReference>
<keyword evidence="3" id="KW-1185">Reference proteome</keyword>
<evidence type="ECO:0000313" key="2">
    <source>
        <dbReference type="EMBL" id="KAK2645093.1"/>
    </source>
</evidence>
<accession>A0AAD9WWE2</accession>
<dbReference type="Pfam" id="PF02992">
    <property type="entry name" value="Transposase_21"/>
    <property type="match status" value="1"/>
</dbReference>
<dbReference type="InterPro" id="IPR004242">
    <property type="entry name" value="Transposase_21"/>
</dbReference>
<dbReference type="EMBL" id="JANJYI010000006">
    <property type="protein sequence ID" value="KAK2645093.1"/>
    <property type="molecule type" value="Genomic_DNA"/>
</dbReference>
<organism evidence="2 3">
    <name type="scientific">Dipteronia dyeriana</name>
    <dbReference type="NCBI Taxonomy" id="168575"/>
    <lineage>
        <taxon>Eukaryota</taxon>
        <taxon>Viridiplantae</taxon>
        <taxon>Streptophyta</taxon>
        <taxon>Embryophyta</taxon>
        <taxon>Tracheophyta</taxon>
        <taxon>Spermatophyta</taxon>
        <taxon>Magnoliopsida</taxon>
        <taxon>eudicotyledons</taxon>
        <taxon>Gunneridae</taxon>
        <taxon>Pentapetalae</taxon>
        <taxon>rosids</taxon>
        <taxon>malvids</taxon>
        <taxon>Sapindales</taxon>
        <taxon>Sapindaceae</taxon>
        <taxon>Hippocastanoideae</taxon>
        <taxon>Acereae</taxon>
        <taxon>Dipteronia</taxon>
    </lineage>
</organism>
<dbReference type="AlphaFoldDB" id="A0AAD9WWE2"/>
<name>A0AAD9WWE2_9ROSI</name>
<sequence>MEYFNGVQSLIGYARKHVKDGDLKIFCPCINRCNRCKLDQSEVHTSLLKGIAPSYNNWFLHGNDEDSDNDSDSNSGDSEEINVGQCDDMHGLIDESFPQDPNRDVEKFYKLLEEAEQPLYSNYEKYSNLSFIVKLMHIKCINGWSDKSCNMLLEFSKDVYPMCEKLPTSYYDAKKVVKDLGLHYEKIDACENNSAIYYKELADAYECPTCKLSRWKTDNERGGKMRKKIPWKVLSYFSVKTRLQKLFMSSKTAVDMRCHSENRVKDGILRHPVDSMAWKSFDCEHSSFANEHRNVRLGLATDGFNPYGNIILTTTFG</sequence>
<dbReference type="Pfam" id="PF13963">
    <property type="entry name" value="Transpos_assoc"/>
    <property type="match status" value="1"/>
</dbReference>
<reference evidence="2" key="1">
    <citation type="journal article" date="2023" name="Plant J.">
        <title>Genome sequences and population genomics provide insights into the demographic history, inbreeding, and mutation load of two 'living fossil' tree species of Dipteronia.</title>
        <authorList>
            <person name="Feng Y."/>
            <person name="Comes H.P."/>
            <person name="Chen J."/>
            <person name="Zhu S."/>
            <person name="Lu R."/>
            <person name="Zhang X."/>
            <person name="Li P."/>
            <person name="Qiu J."/>
            <person name="Olsen K.M."/>
            <person name="Qiu Y."/>
        </authorList>
    </citation>
    <scope>NUCLEOTIDE SEQUENCE</scope>
    <source>
        <strain evidence="2">KIB01</strain>
    </source>
</reference>
<dbReference type="PANTHER" id="PTHR10775">
    <property type="entry name" value="OS08G0208400 PROTEIN"/>
    <property type="match status" value="1"/>
</dbReference>
<feature type="domain" description="Transposase-associated" evidence="1">
    <location>
        <begin position="2"/>
        <end position="62"/>
    </location>
</feature>
<comment type="caution">
    <text evidence="2">The sequence shown here is derived from an EMBL/GenBank/DDBJ whole genome shotgun (WGS) entry which is preliminary data.</text>
</comment>
<proteinExistence type="predicted"/>
<gene>
    <name evidence="2" type="ORF">Ddye_020288</name>
</gene>
<evidence type="ECO:0000313" key="3">
    <source>
        <dbReference type="Proteomes" id="UP001280121"/>
    </source>
</evidence>
<dbReference type="PANTHER" id="PTHR10775:SF182">
    <property type="entry name" value="TRANSPOSON, EN_SPM-LIKE, TRANSPOSASE-ASSOCIATED DOMAIN PROTEIN-RELATED"/>
    <property type="match status" value="1"/>
</dbReference>
<protein>
    <recommendedName>
        <fullName evidence="1">Transposase-associated domain-containing protein</fullName>
    </recommendedName>
</protein>
<evidence type="ECO:0000259" key="1">
    <source>
        <dbReference type="Pfam" id="PF13963"/>
    </source>
</evidence>
<dbReference type="InterPro" id="IPR029480">
    <property type="entry name" value="Transpos_assoc"/>
</dbReference>